<sequence>MQFSPTLWLIYLSLSSLCVTLAAQVIHKDVAIIGGGAAGVWAATLLEQMGKSFVVVEKEAHFGGHTETYTIPGTNTTLDYGVQGYSPLVNGSYDVIERFFGAYDVPISYIHRTETSGGTPRYFDFRTYQELKNFTYSTDLSKYTTQVDKYPYLNFQVQTPSPIPSDLTLSFGDFVKKYSLQSSVFDIYYQAEGLGDTLSLPAYYVLREMNAAHLLALQPSSPGLLVTTAGDNQEPYIKAQAKFGTDALVGSMVQSVHRNDSGVELTVNTPSGPLTIRTPKLLVTIPPTTSNMEPFDLDSSESNLFSKFAYSGWFVALVNITGLPVNASFQNAGTDTLYNLPQLPAVYQITTTKVSGVYLVRYGSAGYMSTDDVRADIVSSIEKIRAAVTSNAGYLAAPSILAFGNHLPYTLHVTSADLAAGFDNQLWGLQGHRSTWYSGATFTGSSSTDVWNATQAIVASMLAA</sequence>
<name>A0AA43QFH7_9LECA</name>
<comment type="caution">
    <text evidence="2">The sequence shown here is derived from an EMBL/GenBank/DDBJ whole genome shotgun (WGS) entry which is preliminary data.</text>
</comment>
<evidence type="ECO:0000256" key="1">
    <source>
        <dbReference type="SAM" id="SignalP"/>
    </source>
</evidence>
<dbReference type="PRINTS" id="PR00420">
    <property type="entry name" value="RNGMNOXGNASE"/>
</dbReference>
<dbReference type="Gene3D" id="3.50.50.60">
    <property type="entry name" value="FAD/NAD(P)-binding domain"/>
    <property type="match status" value="1"/>
</dbReference>
<evidence type="ECO:0000313" key="3">
    <source>
        <dbReference type="Proteomes" id="UP001161017"/>
    </source>
</evidence>
<feature type="chain" id="PRO_5041248551" description="Amine oxidase" evidence="1">
    <location>
        <begin position="23"/>
        <end position="464"/>
    </location>
</feature>
<dbReference type="InterPro" id="IPR036188">
    <property type="entry name" value="FAD/NAD-bd_sf"/>
</dbReference>
<gene>
    <name evidence="2" type="ORF">OHK93_000739</name>
</gene>
<organism evidence="2 3">
    <name type="scientific">Ramalina farinacea</name>
    <dbReference type="NCBI Taxonomy" id="258253"/>
    <lineage>
        <taxon>Eukaryota</taxon>
        <taxon>Fungi</taxon>
        <taxon>Dikarya</taxon>
        <taxon>Ascomycota</taxon>
        <taxon>Pezizomycotina</taxon>
        <taxon>Lecanoromycetes</taxon>
        <taxon>OSLEUM clade</taxon>
        <taxon>Lecanoromycetidae</taxon>
        <taxon>Lecanorales</taxon>
        <taxon>Lecanorineae</taxon>
        <taxon>Ramalinaceae</taxon>
        <taxon>Ramalina</taxon>
    </lineage>
</organism>
<keyword evidence="1" id="KW-0732">Signal</keyword>
<reference evidence="2" key="1">
    <citation type="journal article" date="2023" name="Genome Biol. Evol.">
        <title>First Whole Genome Sequence and Flow Cytometry Genome Size Data for the Lichen-Forming Fungus Ramalina farinacea (Ascomycota).</title>
        <authorList>
            <person name="Llewellyn T."/>
            <person name="Mian S."/>
            <person name="Hill R."/>
            <person name="Leitch I.J."/>
            <person name="Gaya E."/>
        </authorList>
    </citation>
    <scope>NUCLEOTIDE SEQUENCE</scope>
    <source>
        <strain evidence="2">LIQ254RAFAR</strain>
    </source>
</reference>
<evidence type="ECO:0008006" key="4">
    <source>
        <dbReference type="Google" id="ProtNLM"/>
    </source>
</evidence>
<dbReference type="Gene3D" id="3.30.70.1990">
    <property type="match status" value="1"/>
</dbReference>
<keyword evidence="3" id="KW-1185">Reference proteome</keyword>
<protein>
    <recommendedName>
        <fullName evidence="4">Amine oxidase</fullName>
    </recommendedName>
</protein>
<dbReference type="Gene3D" id="1.10.405.20">
    <property type="match status" value="1"/>
</dbReference>
<proteinExistence type="predicted"/>
<evidence type="ECO:0000313" key="2">
    <source>
        <dbReference type="EMBL" id="MDI1485601.1"/>
    </source>
</evidence>
<dbReference type="Pfam" id="PF13450">
    <property type="entry name" value="NAD_binding_8"/>
    <property type="match status" value="1"/>
</dbReference>
<accession>A0AA43QFH7</accession>
<dbReference type="SUPFAM" id="SSF51905">
    <property type="entry name" value="FAD/NAD(P)-binding domain"/>
    <property type="match status" value="1"/>
</dbReference>
<dbReference type="Proteomes" id="UP001161017">
    <property type="component" value="Unassembled WGS sequence"/>
</dbReference>
<feature type="signal peptide" evidence="1">
    <location>
        <begin position="1"/>
        <end position="22"/>
    </location>
</feature>
<dbReference type="AlphaFoldDB" id="A0AA43QFH7"/>
<dbReference type="EMBL" id="JAPUFD010000001">
    <property type="protein sequence ID" value="MDI1485601.1"/>
    <property type="molecule type" value="Genomic_DNA"/>
</dbReference>